<name>A0A857GMT6_9GAMM</name>
<dbReference type="EMBL" id="CP024621">
    <property type="protein sequence ID" value="QHD49864.1"/>
    <property type="molecule type" value="Genomic_DNA"/>
</dbReference>
<evidence type="ECO:0000313" key="3">
    <source>
        <dbReference type="EMBL" id="QHD49864.1"/>
    </source>
</evidence>
<dbReference type="InterPro" id="IPR036568">
    <property type="entry name" value="GGCT-like_sf"/>
</dbReference>
<dbReference type="KEGG" id="hmd:CTT34_09280"/>
<dbReference type="GO" id="GO:0016740">
    <property type="term" value="F:transferase activity"/>
    <property type="evidence" value="ECO:0007669"/>
    <property type="project" value="UniProtKB-KW"/>
</dbReference>
<dbReference type="AlphaFoldDB" id="A0A857GMT6"/>
<dbReference type="CDD" id="cd06661">
    <property type="entry name" value="GGCT_like"/>
    <property type="match status" value="1"/>
</dbReference>
<dbReference type="Gene3D" id="3.10.490.10">
    <property type="entry name" value="Gamma-glutamyl cyclotransferase-like"/>
    <property type="match status" value="1"/>
</dbReference>
<sequence length="172" mass="19534">MIWAKRLVWSLLAGLMGIAAWLWLTMLSPWFYERPEELPDIEQRTHQVFVYGTLRYWPIRWIVMGTSGSPEPARLEGFERQGLDLVARADSHVDGLLLTVSPRALARLDRYERLGVRYERVTQTLADGSTAWVYVRLPEVSLLDSAPAQGIALVPYDTLPVTAQRLVALPTT</sequence>
<dbReference type="RefSeq" id="WP_159342181.1">
    <property type="nucleotide sequence ID" value="NZ_CP024621.1"/>
</dbReference>
<keyword evidence="1" id="KW-1133">Transmembrane helix</keyword>
<keyword evidence="3" id="KW-0808">Transferase</keyword>
<feature type="transmembrane region" description="Helical" evidence="1">
    <location>
        <begin position="7"/>
        <end position="32"/>
    </location>
</feature>
<evidence type="ECO:0000313" key="4">
    <source>
        <dbReference type="Proteomes" id="UP000463949"/>
    </source>
</evidence>
<dbReference type="OrthoDB" id="7852375at2"/>
<keyword evidence="1" id="KW-0472">Membrane</keyword>
<proteinExistence type="predicted"/>
<accession>A0A857GMT6</accession>
<protein>
    <submittedName>
        <fullName evidence="3">Gamma-glutamylcyclotransferase</fullName>
    </submittedName>
</protein>
<evidence type="ECO:0000256" key="1">
    <source>
        <dbReference type="SAM" id="Phobius"/>
    </source>
</evidence>
<gene>
    <name evidence="3" type="ORF">CTT34_09280</name>
</gene>
<feature type="domain" description="Gamma-glutamylcyclotransferase AIG2-like" evidence="2">
    <location>
        <begin position="48"/>
        <end position="138"/>
    </location>
</feature>
<evidence type="ECO:0000259" key="2">
    <source>
        <dbReference type="Pfam" id="PF06094"/>
    </source>
</evidence>
<reference evidence="3 4" key="1">
    <citation type="submission" date="2017-10" db="EMBL/GenBank/DDBJ databases">
        <title>Coral associated bacteria.</title>
        <authorList>
            <person name="Wang X."/>
        </authorList>
    </citation>
    <scope>NUCLEOTIDE SEQUENCE [LARGE SCALE GENOMIC DNA]</scope>
    <source>
        <strain evidence="3 4">SCSIO 43005</strain>
    </source>
</reference>
<dbReference type="SUPFAM" id="SSF110857">
    <property type="entry name" value="Gamma-glutamyl cyclotransferase-like"/>
    <property type="match status" value="1"/>
</dbReference>
<dbReference type="Proteomes" id="UP000463949">
    <property type="component" value="Chromosome"/>
</dbReference>
<dbReference type="InterPro" id="IPR009288">
    <property type="entry name" value="AIG2-like_dom"/>
</dbReference>
<organism evidence="3 4">
    <name type="scientific">Vreelandella aquamarina</name>
    <dbReference type="NCBI Taxonomy" id="77097"/>
    <lineage>
        <taxon>Bacteria</taxon>
        <taxon>Pseudomonadati</taxon>
        <taxon>Pseudomonadota</taxon>
        <taxon>Gammaproteobacteria</taxon>
        <taxon>Oceanospirillales</taxon>
        <taxon>Halomonadaceae</taxon>
        <taxon>Vreelandella</taxon>
    </lineage>
</organism>
<dbReference type="InterPro" id="IPR013024">
    <property type="entry name" value="GGCT-like"/>
</dbReference>
<keyword evidence="1" id="KW-0812">Transmembrane</keyword>
<dbReference type="Pfam" id="PF06094">
    <property type="entry name" value="GGACT"/>
    <property type="match status" value="1"/>
</dbReference>